<feature type="transmembrane region" description="Helical" evidence="1">
    <location>
        <begin position="138"/>
        <end position="156"/>
    </location>
</feature>
<name>A0AA38RJD8_9PEZI</name>
<organism evidence="2 3">
    <name type="scientific">Pleurostoma richardsiae</name>
    <dbReference type="NCBI Taxonomy" id="41990"/>
    <lineage>
        <taxon>Eukaryota</taxon>
        <taxon>Fungi</taxon>
        <taxon>Dikarya</taxon>
        <taxon>Ascomycota</taxon>
        <taxon>Pezizomycotina</taxon>
        <taxon>Sordariomycetes</taxon>
        <taxon>Sordariomycetidae</taxon>
        <taxon>Calosphaeriales</taxon>
        <taxon>Pleurostomataceae</taxon>
        <taxon>Pleurostoma</taxon>
    </lineage>
</organism>
<evidence type="ECO:0000313" key="3">
    <source>
        <dbReference type="Proteomes" id="UP001174694"/>
    </source>
</evidence>
<dbReference type="InterPro" id="IPR027417">
    <property type="entry name" value="P-loop_NTPase"/>
</dbReference>
<dbReference type="Pfam" id="PF17784">
    <property type="entry name" value="Sulfotransfer_4"/>
    <property type="match status" value="1"/>
</dbReference>
<dbReference type="Proteomes" id="UP001174694">
    <property type="component" value="Unassembled WGS sequence"/>
</dbReference>
<dbReference type="Gene3D" id="3.40.50.300">
    <property type="entry name" value="P-loop containing nucleotide triphosphate hydrolases"/>
    <property type="match status" value="1"/>
</dbReference>
<accession>A0AA38RJD8</accession>
<evidence type="ECO:0000313" key="2">
    <source>
        <dbReference type="EMBL" id="KAJ9150836.1"/>
    </source>
</evidence>
<keyword evidence="3" id="KW-1185">Reference proteome</keyword>
<keyword evidence="1" id="KW-0812">Transmembrane</keyword>
<protein>
    <recommendedName>
        <fullName evidence="4">NAD dependent epimerase/dehydratase</fullName>
    </recommendedName>
</protein>
<keyword evidence="1" id="KW-1133">Transmembrane helix</keyword>
<keyword evidence="1" id="KW-0472">Membrane</keyword>
<dbReference type="PANTHER" id="PTHR36978:SF3">
    <property type="entry name" value="P-LOOP CONTAINING NUCLEOSIDE TRIPHOSPHATE HYDROLASE PROTEIN"/>
    <property type="match status" value="1"/>
</dbReference>
<evidence type="ECO:0008006" key="4">
    <source>
        <dbReference type="Google" id="ProtNLM"/>
    </source>
</evidence>
<sequence>MGQVPTKPGPPGTKFRVIGAGMCRTGTKTLNEALTILLDGPVHDAGVQSLGGPLHQVNQWMEIMKKAPYAKTFREKKYIQYLLADVLDGYVATVDCPAVTLTPELMELYPDAIVIATTRDAESWWTSMNIMNSMMSNWYIPFLIMWVPKVGVYGHWRELFRHMTLWRYGDERITRDTLGKHEDHLRAVVPGDKLFWYNVKDGWGPLCKILNVPVPDRPFPHNNSTKDAGKTYREVILAGLVAWAFMITVAALLVWLLGGRLAVVRGTELASVLPSKYRAIVHTNTSNH</sequence>
<evidence type="ECO:0000256" key="1">
    <source>
        <dbReference type="SAM" id="Phobius"/>
    </source>
</evidence>
<gene>
    <name evidence="2" type="ORF">NKR23_g3399</name>
</gene>
<comment type="caution">
    <text evidence="2">The sequence shown here is derived from an EMBL/GenBank/DDBJ whole genome shotgun (WGS) entry which is preliminary data.</text>
</comment>
<dbReference type="PANTHER" id="PTHR36978">
    <property type="entry name" value="P-LOOP CONTAINING NUCLEOTIDE TRIPHOSPHATE HYDROLASE"/>
    <property type="match status" value="1"/>
</dbReference>
<dbReference type="AlphaFoldDB" id="A0AA38RJD8"/>
<dbReference type="EMBL" id="JANBVO010000007">
    <property type="protein sequence ID" value="KAJ9150836.1"/>
    <property type="molecule type" value="Genomic_DNA"/>
</dbReference>
<dbReference type="InterPro" id="IPR040632">
    <property type="entry name" value="Sulfotransfer_4"/>
</dbReference>
<proteinExistence type="predicted"/>
<feature type="transmembrane region" description="Helical" evidence="1">
    <location>
        <begin position="235"/>
        <end position="257"/>
    </location>
</feature>
<reference evidence="2" key="1">
    <citation type="submission" date="2022-07" db="EMBL/GenBank/DDBJ databases">
        <title>Fungi with potential for degradation of polypropylene.</title>
        <authorList>
            <person name="Gostincar C."/>
        </authorList>
    </citation>
    <scope>NUCLEOTIDE SEQUENCE</scope>
    <source>
        <strain evidence="2">EXF-13308</strain>
    </source>
</reference>
<dbReference type="SUPFAM" id="SSF52540">
    <property type="entry name" value="P-loop containing nucleoside triphosphate hydrolases"/>
    <property type="match status" value="1"/>
</dbReference>